<evidence type="ECO:0000259" key="2">
    <source>
        <dbReference type="Pfam" id="PF04149"/>
    </source>
</evidence>
<feature type="region of interest" description="Disordered" evidence="1">
    <location>
        <begin position="1"/>
        <end position="45"/>
    </location>
</feature>
<reference evidence="3 4" key="1">
    <citation type="submission" date="2019-03" db="EMBL/GenBank/DDBJ databases">
        <title>Draft genome sequences of novel Actinobacteria.</title>
        <authorList>
            <person name="Sahin N."/>
            <person name="Ay H."/>
            <person name="Saygin H."/>
        </authorList>
    </citation>
    <scope>NUCLEOTIDE SEQUENCE [LARGE SCALE GENOMIC DNA]</scope>
    <source>
        <strain evidence="3 4">16K309</strain>
    </source>
</reference>
<dbReference type="EMBL" id="SMKS01000073">
    <property type="protein sequence ID" value="TDD00731.1"/>
    <property type="molecule type" value="Genomic_DNA"/>
</dbReference>
<evidence type="ECO:0000256" key="1">
    <source>
        <dbReference type="SAM" id="MobiDB-lite"/>
    </source>
</evidence>
<evidence type="ECO:0000313" key="3">
    <source>
        <dbReference type="EMBL" id="TDD00731.1"/>
    </source>
</evidence>
<feature type="domain" description="DUF397" evidence="2">
    <location>
        <begin position="9"/>
        <end position="61"/>
    </location>
</feature>
<dbReference type="InterPro" id="IPR007278">
    <property type="entry name" value="DUF397"/>
</dbReference>
<dbReference type="Pfam" id="PF04149">
    <property type="entry name" value="DUF397"/>
    <property type="match status" value="1"/>
</dbReference>
<protein>
    <submittedName>
        <fullName evidence="3">DUF397 domain-containing protein</fullName>
    </submittedName>
</protein>
<gene>
    <name evidence="3" type="ORF">E1181_26955</name>
</gene>
<dbReference type="OrthoDB" id="4225390at2"/>
<dbReference type="AlphaFoldDB" id="A0A4R4V7Q7"/>
<proteinExistence type="predicted"/>
<evidence type="ECO:0000313" key="4">
    <source>
        <dbReference type="Proteomes" id="UP000295674"/>
    </source>
</evidence>
<comment type="caution">
    <text evidence="3">The sequence shown here is derived from an EMBL/GenBank/DDBJ whole genome shotgun (WGS) entry which is preliminary data.</text>
</comment>
<accession>A0A4R4V7Q7</accession>
<keyword evidence="4" id="KW-1185">Reference proteome</keyword>
<name>A0A4R4V7Q7_9PSEU</name>
<sequence>MRPSQSVTGWRTSSRSQGAQNCVEVGRTSDAGAAVRDTKNRTAGHFTTTAPQWQHFVDAIKAGRFDR</sequence>
<organism evidence="3 4">
    <name type="scientific">Saccharopolyspora terrae</name>
    <dbReference type="NCBI Taxonomy" id="2530384"/>
    <lineage>
        <taxon>Bacteria</taxon>
        <taxon>Bacillati</taxon>
        <taxon>Actinomycetota</taxon>
        <taxon>Actinomycetes</taxon>
        <taxon>Pseudonocardiales</taxon>
        <taxon>Pseudonocardiaceae</taxon>
        <taxon>Saccharopolyspora</taxon>
    </lineage>
</organism>
<dbReference type="Proteomes" id="UP000295674">
    <property type="component" value="Unassembled WGS sequence"/>
</dbReference>
<feature type="compositionally biased region" description="Polar residues" evidence="1">
    <location>
        <begin position="1"/>
        <end position="20"/>
    </location>
</feature>